<evidence type="ECO:0000256" key="1">
    <source>
        <dbReference type="SAM" id="MobiDB-lite"/>
    </source>
</evidence>
<feature type="compositionally biased region" description="Polar residues" evidence="1">
    <location>
        <begin position="167"/>
        <end position="193"/>
    </location>
</feature>
<evidence type="ECO:0000313" key="2">
    <source>
        <dbReference type="EMBL" id="KZP09654.1"/>
    </source>
</evidence>
<feature type="region of interest" description="Disordered" evidence="1">
    <location>
        <begin position="78"/>
        <end position="113"/>
    </location>
</feature>
<evidence type="ECO:0000313" key="3">
    <source>
        <dbReference type="Proteomes" id="UP000076532"/>
    </source>
</evidence>
<keyword evidence="3" id="KW-1185">Reference proteome</keyword>
<feature type="region of interest" description="Disordered" evidence="1">
    <location>
        <begin position="167"/>
        <end position="223"/>
    </location>
</feature>
<gene>
    <name evidence="2" type="ORF">FIBSPDRAFT_900331</name>
</gene>
<name>A0A165YKH3_9AGAM</name>
<organism evidence="2 3">
    <name type="scientific">Athelia psychrophila</name>
    <dbReference type="NCBI Taxonomy" id="1759441"/>
    <lineage>
        <taxon>Eukaryota</taxon>
        <taxon>Fungi</taxon>
        <taxon>Dikarya</taxon>
        <taxon>Basidiomycota</taxon>
        <taxon>Agaricomycotina</taxon>
        <taxon>Agaricomycetes</taxon>
        <taxon>Agaricomycetidae</taxon>
        <taxon>Atheliales</taxon>
        <taxon>Atheliaceae</taxon>
        <taxon>Athelia</taxon>
    </lineage>
</organism>
<dbReference type="OrthoDB" id="3016331at2759"/>
<dbReference type="AlphaFoldDB" id="A0A165YKH3"/>
<feature type="compositionally biased region" description="Acidic residues" evidence="1">
    <location>
        <begin position="85"/>
        <end position="103"/>
    </location>
</feature>
<proteinExistence type="predicted"/>
<dbReference type="EMBL" id="KV417695">
    <property type="protein sequence ID" value="KZP09654.1"/>
    <property type="molecule type" value="Genomic_DNA"/>
</dbReference>
<feature type="compositionally biased region" description="Pro residues" evidence="1">
    <location>
        <begin position="205"/>
        <end position="223"/>
    </location>
</feature>
<accession>A0A165YKH3</accession>
<reference evidence="2 3" key="1">
    <citation type="journal article" date="2016" name="Mol. Biol. Evol.">
        <title>Comparative Genomics of Early-Diverging Mushroom-Forming Fungi Provides Insights into the Origins of Lignocellulose Decay Capabilities.</title>
        <authorList>
            <person name="Nagy L.G."/>
            <person name="Riley R."/>
            <person name="Tritt A."/>
            <person name="Adam C."/>
            <person name="Daum C."/>
            <person name="Floudas D."/>
            <person name="Sun H."/>
            <person name="Yadav J.S."/>
            <person name="Pangilinan J."/>
            <person name="Larsson K.H."/>
            <person name="Matsuura K."/>
            <person name="Barry K."/>
            <person name="Labutti K."/>
            <person name="Kuo R."/>
            <person name="Ohm R.A."/>
            <person name="Bhattacharya S.S."/>
            <person name="Shirouzu T."/>
            <person name="Yoshinaga Y."/>
            <person name="Martin F.M."/>
            <person name="Grigoriev I.V."/>
            <person name="Hibbett D.S."/>
        </authorList>
    </citation>
    <scope>NUCLEOTIDE SEQUENCE [LARGE SCALE GENOMIC DNA]</scope>
    <source>
        <strain evidence="2 3">CBS 109695</strain>
    </source>
</reference>
<protein>
    <submittedName>
        <fullName evidence="2">Uncharacterized protein</fullName>
    </submittedName>
</protein>
<sequence length="223" mass="25405">MHDQPCDVVTFEGTYSQKFITIGGWLLKKNKISDSEFATQYWNGIPRSFRNKIENRLLAKDPARSLTEPFKRDQFDAYLNKSNDDSDSDNSSSEDEDSSSDSEDNLRRLRNMKYQTKKTRFSVSESDSDSSDDVLQVKSQASKSLKKKVNSKNILTVVHQSAFATDTSAPPVQYPQHSNTAFQPQQPLHMSSNYPPPRQFHDIQSPPPRPFNNMPPPSRSVIQ</sequence>
<dbReference type="STRING" id="436010.A0A165YKH3"/>
<dbReference type="Proteomes" id="UP000076532">
    <property type="component" value="Unassembled WGS sequence"/>
</dbReference>